<dbReference type="PANTHER" id="PTHR33332">
    <property type="entry name" value="REVERSE TRANSCRIPTASE DOMAIN-CONTAINING PROTEIN"/>
    <property type="match status" value="1"/>
</dbReference>
<dbReference type="EMBL" id="JAUNZN010000007">
    <property type="protein sequence ID" value="KAK4818892.1"/>
    <property type="molecule type" value="Genomic_DNA"/>
</dbReference>
<evidence type="ECO:0000313" key="2">
    <source>
        <dbReference type="Proteomes" id="UP001333110"/>
    </source>
</evidence>
<keyword evidence="2" id="KW-1185">Reference proteome</keyword>
<comment type="caution">
    <text evidence="1">The sequence shown here is derived from an EMBL/GenBank/DDBJ whole genome shotgun (WGS) entry which is preliminary data.</text>
</comment>
<evidence type="ECO:0000313" key="1">
    <source>
        <dbReference type="EMBL" id="KAK4818892.1"/>
    </source>
</evidence>
<proteinExistence type="predicted"/>
<sequence length="158" mass="18481">MLKLDRHKTVGPDRLHPRLLKELAGGMQSHYRLPLKDHGNWERFLRNRRKQISLLKNDKKEDLRNNKLRNLNSLEKWTNRNLMKFVTGKCKVLSLRRNSPMHHYMLVTDWLDSYFAEKDLGVLVASKLTMSQQCALATKKADGILGRRRKGIFSKSGN</sequence>
<dbReference type="Proteomes" id="UP001333110">
    <property type="component" value="Unassembled WGS sequence"/>
</dbReference>
<protein>
    <submittedName>
        <fullName evidence="1">Uncharacterized protein</fullName>
    </submittedName>
</protein>
<dbReference type="AlphaFoldDB" id="A0AAN7N354"/>
<name>A0AAN7N354_MYCAM</name>
<organism evidence="1 2">
    <name type="scientific">Mycteria americana</name>
    <name type="common">Wood stork</name>
    <dbReference type="NCBI Taxonomy" id="33587"/>
    <lineage>
        <taxon>Eukaryota</taxon>
        <taxon>Metazoa</taxon>
        <taxon>Chordata</taxon>
        <taxon>Craniata</taxon>
        <taxon>Vertebrata</taxon>
        <taxon>Euteleostomi</taxon>
        <taxon>Archelosauria</taxon>
        <taxon>Archosauria</taxon>
        <taxon>Dinosauria</taxon>
        <taxon>Saurischia</taxon>
        <taxon>Theropoda</taxon>
        <taxon>Coelurosauria</taxon>
        <taxon>Aves</taxon>
        <taxon>Neognathae</taxon>
        <taxon>Neoaves</taxon>
        <taxon>Aequornithes</taxon>
        <taxon>Ciconiiformes</taxon>
        <taxon>Ciconiidae</taxon>
        <taxon>Mycteria</taxon>
    </lineage>
</organism>
<reference evidence="1 2" key="1">
    <citation type="journal article" date="2023" name="J. Hered.">
        <title>Chromosome-level genome of the wood stork (Mycteria americana) provides insight into avian chromosome evolution.</title>
        <authorList>
            <person name="Flamio R. Jr."/>
            <person name="Ramstad K.M."/>
        </authorList>
    </citation>
    <scope>NUCLEOTIDE SEQUENCE [LARGE SCALE GENOMIC DNA]</scope>
    <source>
        <strain evidence="1">JAX WOST 10</strain>
    </source>
</reference>
<gene>
    <name evidence="1" type="ORF">QYF61_021409</name>
</gene>
<accession>A0AAN7N354</accession>